<keyword evidence="8" id="KW-1185">Reference proteome</keyword>
<dbReference type="GO" id="GO:0016567">
    <property type="term" value="P:protein ubiquitination"/>
    <property type="evidence" value="ECO:0007669"/>
    <property type="project" value="UniProtKB-UniPathway"/>
</dbReference>
<evidence type="ECO:0000256" key="2">
    <source>
        <dbReference type="ARBA" id="ARBA00004906"/>
    </source>
</evidence>
<feature type="region of interest" description="Disordered" evidence="5">
    <location>
        <begin position="1"/>
        <end position="105"/>
    </location>
</feature>
<proteinExistence type="predicted"/>
<comment type="pathway">
    <text evidence="2">Protein modification; protein ubiquitination.</text>
</comment>
<dbReference type="SUPFAM" id="SSF81383">
    <property type="entry name" value="F-box domain"/>
    <property type="match status" value="1"/>
</dbReference>
<comment type="subcellular location">
    <subcellularLocation>
        <location evidence="1">Nucleus</location>
    </subcellularLocation>
</comment>
<dbReference type="OrthoDB" id="9991467at2759"/>
<keyword evidence="3" id="KW-0833">Ubl conjugation pathway</keyword>
<dbReference type="UniPathway" id="UPA00143"/>
<dbReference type="GO" id="GO:0019005">
    <property type="term" value="C:SCF ubiquitin ligase complex"/>
    <property type="evidence" value="ECO:0007669"/>
    <property type="project" value="TreeGrafter"/>
</dbReference>
<sequence>MPFLSRDWRSPGEEWVKTEEGWEQKKILECGNSPPRSLNSSLDEEDKDRSTDSPSRCSSDEDKENACVRGGGQPTKSLPRPIPTPGLAHRKSNDSSGINYSPPPHCQITVKPSREVGGYTGFSDVIKRLDFKSALHDARRFNYVCKLLELLINESVMSLSGTAQKVVFSLLEELAHTVSHNKSNLRVLNQMLENLKAMLMEYYCFGQQLGSSPLWEQHHQAISRIRAVAQQIRLDGGPAPFALHRLPPECLREVVLRLNDHRDLASSAQAYRVLAEIAEESRIWRQLCQYHFSGAQIQAQLVATGVRSASAPPTELTAATVDWQALYHRLRRLHGLREEYAEMVHLCRACRCLFWKPLGHPCSVNLARLPADERDRYCVPIPPLTFLTFFSL</sequence>
<dbReference type="InterPro" id="IPR040394">
    <property type="entry name" value="FBX25/32"/>
</dbReference>
<evidence type="ECO:0000313" key="7">
    <source>
        <dbReference type="EMBL" id="KAF0289514.1"/>
    </source>
</evidence>
<dbReference type="GO" id="GO:0005737">
    <property type="term" value="C:cytoplasm"/>
    <property type="evidence" value="ECO:0007669"/>
    <property type="project" value="TreeGrafter"/>
</dbReference>
<evidence type="ECO:0000256" key="1">
    <source>
        <dbReference type="ARBA" id="ARBA00004123"/>
    </source>
</evidence>
<evidence type="ECO:0000259" key="6">
    <source>
        <dbReference type="PROSITE" id="PS50181"/>
    </source>
</evidence>
<dbReference type="PANTHER" id="PTHR13123:SF7">
    <property type="entry name" value="LD30288P"/>
    <property type="match status" value="1"/>
</dbReference>
<evidence type="ECO:0000256" key="3">
    <source>
        <dbReference type="ARBA" id="ARBA00022786"/>
    </source>
</evidence>
<organism evidence="7 8">
    <name type="scientific">Amphibalanus amphitrite</name>
    <name type="common">Striped barnacle</name>
    <name type="synonym">Balanus amphitrite</name>
    <dbReference type="NCBI Taxonomy" id="1232801"/>
    <lineage>
        <taxon>Eukaryota</taxon>
        <taxon>Metazoa</taxon>
        <taxon>Ecdysozoa</taxon>
        <taxon>Arthropoda</taxon>
        <taxon>Crustacea</taxon>
        <taxon>Multicrustacea</taxon>
        <taxon>Cirripedia</taxon>
        <taxon>Thoracica</taxon>
        <taxon>Thoracicalcarea</taxon>
        <taxon>Balanomorpha</taxon>
        <taxon>Balanoidea</taxon>
        <taxon>Balanidae</taxon>
        <taxon>Amphibalaninae</taxon>
        <taxon>Amphibalanus</taxon>
    </lineage>
</organism>
<dbReference type="PANTHER" id="PTHR13123">
    <property type="entry name" value="LD30288P"/>
    <property type="match status" value="1"/>
</dbReference>
<evidence type="ECO:0000256" key="5">
    <source>
        <dbReference type="SAM" id="MobiDB-lite"/>
    </source>
</evidence>
<feature type="compositionally biased region" description="Basic and acidic residues" evidence="5">
    <location>
        <begin position="1"/>
        <end position="28"/>
    </location>
</feature>
<feature type="domain" description="F-box" evidence="6">
    <location>
        <begin position="240"/>
        <end position="287"/>
    </location>
</feature>
<protein>
    <submittedName>
        <fullName evidence="7">F-box only protein 25</fullName>
    </submittedName>
</protein>
<comment type="caution">
    <text evidence="7">The sequence shown here is derived from an EMBL/GenBank/DDBJ whole genome shotgun (WGS) entry which is preliminary data.</text>
</comment>
<accession>A0A6A4VD92</accession>
<dbReference type="PROSITE" id="PS50181">
    <property type="entry name" value="FBOX"/>
    <property type="match status" value="1"/>
</dbReference>
<reference evidence="7 8" key="1">
    <citation type="submission" date="2019-07" db="EMBL/GenBank/DDBJ databases">
        <title>Draft genome assembly of a fouling barnacle, Amphibalanus amphitrite (Darwin, 1854): The first reference genome for Thecostraca.</title>
        <authorList>
            <person name="Kim W."/>
        </authorList>
    </citation>
    <scope>NUCLEOTIDE SEQUENCE [LARGE SCALE GENOMIC DNA]</scope>
    <source>
        <strain evidence="7">SNU_AA5</strain>
        <tissue evidence="7">Soma without cirri and trophi</tissue>
    </source>
</reference>
<dbReference type="GO" id="GO:0005634">
    <property type="term" value="C:nucleus"/>
    <property type="evidence" value="ECO:0007669"/>
    <property type="project" value="UniProtKB-SubCell"/>
</dbReference>
<dbReference type="InterPro" id="IPR001810">
    <property type="entry name" value="F-box_dom"/>
</dbReference>
<dbReference type="EMBL" id="VIIS01002027">
    <property type="protein sequence ID" value="KAF0289514.1"/>
    <property type="molecule type" value="Genomic_DNA"/>
</dbReference>
<gene>
    <name evidence="7" type="primary">FBXO25</name>
    <name evidence="7" type="ORF">FJT64_012262</name>
</gene>
<dbReference type="AlphaFoldDB" id="A0A6A4VD92"/>
<keyword evidence="4" id="KW-0539">Nucleus</keyword>
<name>A0A6A4VD92_AMPAM</name>
<dbReference type="InterPro" id="IPR036047">
    <property type="entry name" value="F-box-like_dom_sf"/>
</dbReference>
<evidence type="ECO:0000256" key="4">
    <source>
        <dbReference type="ARBA" id="ARBA00023242"/>
    </source>
</evidence>
<dbReference type="Proteomes" id="UP000440578">
    <property type="component" value="Unassembled WGS sequence"/>
</dbReference>
<evidence type="ECO:0000313" key="8">
    <source>
        <dbReference type="Proteomes" id="UP000440578"/>
    </source>
</evidence>